<dbReference type="EMBL" id="JBHTHY010000026">
    <property type="protein sequence ID" value="MFD0799538.1"/>
    <property type="molecule type" value="Genomic_DNA"/>
</dbReference>
<proteinExistence type="predicted"/>
<dbReference type="Proteomes" id="UP001597012">
    <property type="component" value="Unassembled WGS sequence"/>
</dbReference>
<evidence type="ECO:0000313" key="2">
    <source>
        <dbReference type="Proteomes" id="UP001597012"/>
    </source>
</evidence>
<evidence type="ECO:0000313" key="1">
    <source>
        <dbReference type="EMBL" id="MFD0799538.1"/>
    </source>
</evidence>
<comment type="caution">
    <text evidence="1">The sequence shown here is derived from an EMBL/GenBank/DDBJ whole genome shotgun (WGS) entry which is preliminary data.</text>
</comment>
<dbReference type="RefSeq" id="WP_379936527.1">
    <property type="nucleotide sequence ID" value="NZ_JBHTHY010000026.1"/>
</dbReference>
<evidence type="ECO:0008006" key="3">
    <source>
        <dbReference type="Google" id="ProtNLM"/>
    </source>
</evidence>
<gene>
    <name evidence="1" type="ORF">ACFQZJ_18855</name>
</gene>
<name>A0ABW3B8K6_9FLAO</name>
<accession>A0ABW3B8K6</accession>
<organism evidence="1 2">
    <name type="scientific">Maribacter chungangensis</name>
    <dbReference type="NCBI Taxonomy" id="1069117"/>
    <lineage>
        <taxon>Bacteria</taxon>
        <taxon>Pseudomonadati</taxon>
        <taxon>Bacteroidota</taxon>
        <taxon>Flavobacteriia</taxon>
        <taxon>Flavobacteriales</taxon>
        <taxon>Flavobacteriaceae</taxon>
        <taxon>Maribacter</taxon>
    </lineage>
</organism>
<sequence>MKLLIKNTLLFCIVGLLLGEAISRLFSTTSDIPSRIIDQHNIQKYKPNQTGTWIGGTHSWLINEEGWPGPLPKSKEKLITIIGDSYVENFMNPTACRQSVVLKKMMPSYNYYEASRSGISFIEAMEIASHLDSLRPIKQLIYVHDADFLESVVQIKKMTDIAQYDTEQDKVIPGVLKSPGLKKILYNWKFMYYLYTNYSFGPTNKEIVPAPKKVSNAPTSKVLEHKTELQQLITFVTANYNTDSIVLVYRPNADPDLIQLLKDFNFKLLLLVDDKKKNWSFEHDAHWTCIGHEEAAKQVKNRLKKTTYDF</sequence>
<protein>
    <recommendedName>
        <fullName evidence="3">SGNH/GDSL hydrolase family protein</fullName>
    </recommendedName>
</protein>
<reference evidence="2" key="1">
    <citation type="journal article" date="2019" name="Int. J. Syst. Evol. Microbiol.">
        <title>The Global Catalogue of Microorganisms (GCM) 10K type strain sequencing project: providing services to taxonomists for standard genome sequencing and annotation.</title>
        <authorList>
            <consortium name="The Broad Institute Genomics Platform"/>
            <consortium name="The Broad Institute Genome Sequencing Center for Infectious Disease"/>
            <person name="Wu L."/>
            <person name="Ma J."/>
        </authorList>
    </citation>
    <scope>NUCLEOTIDE SEQUENCE [LARGE SCALE GENOMIC DNA]</scope>
    <source>
        <strain evidence="2">CCUG 61948</strain>
    </source>
</reference>
<keyword evidence="2" id="KW-1185">Reference proteome</keyword>